<dbReference type="CDD" id="cd00067">
    <property type="entry name" value="GAL4"/>
    <property type="match status" value="1"/>
</dbReference>
<dbReference type="InterPro" id="IPR036864">
    <property type="entry name" value="Zn2-C6_fun-type_DNA-bd_sf"/>
</dbReference>
<keyword evidence="7" id="KW-0472">Membrane</keyword>
<keyword evidence="2" id="KW-0805">Transcription regulation</keyword>
<dbReference type="AlphaFoldDB" id="A0A0U1M895"/>
<dbReference type="Gene3D" id="4.10.240.10">
    <property type="entry name" value="Zn(2)-C6 fungal-type DNA-binding domain"/>
    <property type="match status" value="1"/>
</dbReference>
<evidence type="ECO:0000256" key="6">
    <source>
        <dbReference type="SAM" id="MobiDB-lite"/>
    </source>
</evidence>
<evidence type="ECO:0000256" key="1">
    <source>
        <dbReference type="ARBA" id="ARBA00022723"/>
    </source>
</evidence>
<accession>A0A0U1M895</accession>
<evidence type="ECO:0000313" key="10">
    <source>
        <dbReference type="Proteomes" id="UP000054383"/>
    </source>
</evidence>
<evidence type="ECO:0000256" key="2">
    <source>
        <dbReference type="ARBA" id="ARBA00023015"/>
    </source>
</evidence>
<dbReference type="OMA" id="SPQAEHY"/>
<feature type="region of interest" description="Disordered" evidence="6">
    <location>
        <begin position="51"/>
        <end position="119"/>
    </location>
</feature>
<dbReference type="GO" id="GO:0000435">
    <property type="term" value="P:positive regulation of transcription from RNA polymerase II promoter by galactose"/>
    <property type="evidence" value="ECO:0007669"/>
    <property type="project" value="TreeGrafter"/>
</dbReference>
<keyword evidence="5" id="KW-0539">Nucleus</keyword>
<dbReference type="InterPro" id="IPR007219">
    <property type="entry name" value="XnlR_reg_dom"/>
</dbReference>
<dbReference type="GO" id="GO:0005634">
    <property type="term" value="C:nucleus"/>
    <property type="evidence" value="ECO:0007669"/>
    <property type="project" value="TreeGrafter"/>
</dbReference>
<proteinExistence type="predicted"/>
<dbReference type="SUPFAM" id="SSF57701">
    <property type="entry name" value="Zn2/Cys6 DNA-binding domain"/>
    <property type="match status" value="1"/>
</dbReference>
<dbReference type="Pfam" id="PF04082">
    <property type="entry name" value="Fungal_trans"/>
    <property type="match status" value="1"/>
</dbReference>
<dbReference type="GO" id="GO:0000981">
    <property type="term" value="F:DNA-binding transcription factor activity, RNA polymerase II-specific"/>
    <property type="evidence" value="ECO:0007669"/>
    <property type="project" value="InterPro"/>
</dbReference>
<keyword evidence="3" id="KW-0238">DNA-binding</keyword>
<name>A0A0U1M895_TALIS</name>
<feature type="compositionally biased region" description="Low complexity" evidence="6">
    <location>
        <begin position="108"/>
        <end position="119"/>
    </location>
</feature>
<dbReference type="InterPro" id="IPR001138">
    <property type="entry name" value="Zn2Cys6_DnaBD"/>
</dbReference>
<feature type="compositionally biased region" description="Pro residues" evidence="6">
    <location>
        <begin position="80"/>
        <end position="89"/>
    </location>
</feature>
<keyword evidence="4" id="KW-0804">Transcription</keyword>
<keyword evidence="7" id="KW-0812">Transmembrane</keyword>
<evidence type="ECO:0000256" key="5">
    <source>
        <dbReference type="ARBA" id="ARBA00023242"/>
    </source>
</evidence>
<gene>
    <name evidence="9" type="ORF">PISL3812_08897</name>
</gene>
<dbReference type="GO" id="GO:0008270">
    <property type="term" value="F:zinc ion binding"/>
    <property type="evidence" value="ECO:0007669"/>
    <property type="project" value="InterPro"/>
</dbReference>
<evidence type="ECO:0000256" key="4">
    <source>
        <dbReference type="ARBA" id="ARBA00023163"/>
    </source>
</evidence>
<dbReference type="CDD" id="cd12148">
    <property type="entry name" value="fungal_TF_MHR"/>
    <property type="match status" value="1"/>
</dbReference>
<dbReference type="GO" id="GO:0006351">
    <property type="term" value="P:DNA-templated transcription"/>
    <property type="evidence" value="ECO:0007669"/>
    <property type="project" value="InterPro"/>
</dbReference>
<feature type="transmembrane region" description="Helical" evidence="7">
    <location>
        <begin position="452"/>
        <end position="471"/>
    </location>
</feature>
<dbReference type="OrthoDB" id="4064873at2759"/>
<evidence type="ECO:0000256" key="3">
    <source>
        <dbReference type="ARBA" id="ARBA00023125"/>
    </source>
</evidence>
<evidence type="ECO:0000313" key="9">
    <source>
        <dbReference type="EMBL" id="CRG91843.1"/>
    </source>
</evidence>
<dbReference type="PANTHER" id="PTHR47424:SF9">
    <property type="entry name" value="TAH-2"/>
    <property type="match status" value="1"/>
</dbReference>
<evidence type="ECO:0000259" key="8">
    <source>
        <dbReference type="PROSITE" id="PS50048"/>
    </source>
</evidence>
<protein>
    <submittedName>
        <fullName evidence="9">Thiamine repressible genes regulatory protein thi1</fullName>
    </submittedName>
</protein>
<dbReference type="EMBL" id="CVMT01000010">
    <property type="protein sequence ID" value="CRG91843.1"/>
    <property type="molecule type" value="Genomic_DNA"/>
</dbReference>
<feature type="domain" description="Zn(2)-C6 fungal-type" evidence="8">
    <location>
        <begin position="17"/>
        <end position="48"/>
    </location>
</feature>
<dbReference type="STRING" id="28573.A0A0U1M895"/>
<keyword evidence="1" id="KW-0479">Metal-binding</keyword>
<dbReference type="GO" id="GO:0000978">
    <property type="term" value="F:RNA polymerase II cis-regulatory region sequence-specific DNA binding"/>
    <property type="evidence" value="ECO:0007669"/>
    <property type="project" value="TreeGrafter"/>
</dbReference>
<reference evidence="9 10" key="1">
    <citation type="submission" date="2015-04" db="EMBL/GenBank/DDBJ databases">
        <authorList>
            <person name="Syromyatnikov M.Y."/>
            <person name="Popov V.N."/>
        </authorList>
    </citation>
    <scope>NUCLEOTIDE SEQUENCE [LARGE SCALE GENOMIC DNA]</scope>
    <source>
        <strain evidence="9">WF-38-12</strain>
    </source>
</reference>
<evidence type="ECO:0000256" key="7">
    <source>
        <dbReference type="SAM" id="Phobius"/>
    </source>
</evidence>
<organism evidence="9 10">
    <name type="scientific">Talaromyces islandicus</name>
    <name type="common">Penicillium islandicum</name>
    <dbReference type="NCBI Taxonomy" id="28573"/>
    <lineage>
        <taxon>Eukaryota</taxon>
        <taxon>Fungi</taxon>
        <taxon>Dikarya</taxon>
        <taxon>Ascomycota</taxon>
        <taxon>Pezizomycotina</taxon>
        <taxon>Eurotiomycetes</taxon>
        <taxon>Eurotiomycetidae</taxon>
        <taxon>Eurotiales</taxon>
        <taxon>Trichocomaceae</taxon>
        <taxon>Talaromyces</taxon>
        <taxon>Talaromyces sect. Islandici</taxon>
    </lineage>
</organism>
<keyword evidence="7" id="KW-1133">Transmembrane helix</keyword>
<sequence length="704" mass="78297">MPRPKVRPEDRQRSSKACLPCQASKIRCDSQSPCMSCARRDRAAACTYTETNNRRRPHRRLRDRPVRFASLENPEGVAVPPAPARPPSPVTNNVNRNDDGQAKPLLASGSPSSSMVESPECTESRALLSSKGERVYIGETSALSFLQFLRGVMKQYMGPSSFTENGRLNIMLEADENEDRTGTLEESIDDKRELIQAYFEASSGFLDLFEKSDIYKVLQTENSPHKKKLTKEDLAILYLVIAIGGQCRGANPADHQYAVNYFSKGQQLGFDGMLKDPSIHMVRIFVLMAFYMLGACHRNAAYMYLGVASKAAATLGLHIKRQYQGLSEEEFYIRWRVFRSLRVFDLVVSTPLGRPISSLPLDHEGSLFQDHVHADSEAVSVAFAGSKLLDEIVQKLKIMNNNLDSETAEHFLYRLRQWISSLPHEFRHLAADHDAISLIREKAIGSVHVSCIYYFAIILTTRSFLISHLMARLKELSILAPASVDSPSAQVNTNIKIPRLANVCTQAGAYMANMCEKAMLSGLLLRNMCIVKAWVFAAGLILGSSLFVYDDTETSGETESAFQSARHVLRNLANLSPQAKHYDEILTSFAEAIVKHRQHVVLERQKAAKQYIDCIFDIDITPAMPRGERCEIDGGGGEDIEYFYPVLDESIGTAFGGLDDMPGVESGNLDNASVDLDGFSGFSFQDGGNWSIDHEPFGLLFDGM</sequence>
<dbReference type="SMART" id="SM00066">
    <property type="entry name" value="GAL4"/>
    <property type="match status" value="1"/>
</dbReference>
<dbReference type="PROSITE" id="PS50048">
    <property type="entry name" value="ZN2_CY6_FUNGAL_2"/>
    <property type="match status" value="1"/>
</dbReference>
<dbReference type="Pfam" id="PF00172">
    <property type="entry name" value="Zn_clus"/>
    <property type="match status" value="1"/>
</dbReference>
<keyword evidence="10" id="KW-1185">Reference proteome</keyword>
<dbReference type="PANTHER" id="PTHR47424">
    <property type="entry name" value="REGULATORY PROTEIN GAL4"/>
    <property type="match status" value="1"/>
</dbReference>
<dbReference type="InterPro" id="IPR051127">
    <property type="entry name" value="Fungal_SecMet_Regulators"/>
</dbReference>
<dbReference type="Proteomes" id="UP000054383">
    <property type="component" value="Unassembled WGS sequence"/>
</dbReference>